<dbReference type="Proteomes" id="UP001140091">
    <property type="component" value="Unassembled WGS sequence"/>
</dbReference>
<feature type="region of interest" description="Disordered" evidence="1">
    <location>
        <begin position="290"/>
        <end position="355"/>
    </location>
</feature>
<feature type="non-terminal residue" evidence="3">
    <location>
        <position position="1"/>
    </location>
</feature>
<protein>
    <submittedName>
        <fullName evidence="3">Uncharacterized protein</fullName>
    </submittedName>
</protein>
<reference evidence="3" key="1">
    <citation type="submission" date="2022-06" db="EMBL/GenBank/DDBJ databases">
        <title>Genome Sequence of Candolleomyces eurysporus.</title>
        <authorList>
            <person name="Buettner E."/>
        </authorList>
    </citation>
    <scope>NUCLEOTIDE SEQUENCE</scope>
    <source>
        <strain evidence="3">VTCC 930004</strain>
    </source>
</reference>
<feature type="chain" id="PRO_5040796177" evidence="2">
    <location>
        <begin position="25"/>
        <end position="355"/>
    </location>
</feature>
<evidence type="ECO:0000313" key="3">
    <source>
        <dbReference type="EMBL" id="KAJ2923289.1"/>
    </source>
</evidence>
<dbReference type="EMBL" id="JANBPK010001369">
    <property type="protein sequence ID" value="KAJ2923289.1"/>
    <property type="molecule type" value="Genomic_DNA"/>
</dbReference>
<dbReference type="OrthoDB" id="3010635at2759"/>
<feature type="compositionally biased region" description="Low complexity" evidence="1">
    <location>
        <begin position="310"/>
        <end position="324"/>
    </location>
</feature>
<evidence type="ECO:0000313" key="4">
    <source>
        <dbReference type="Proteomes" id="UP001140091"/>
    </source>
</evidence>
<feature type="compositionally biased region" description="Basic and acidic residues" evidence="1">
    <location>
        <begin position="299"/>
        <end position="309"/>
    </location>
</feature>
<name>A0A9W8MC63_9AGAR</name>
<keyword evidence="4" id="KW-1185">Reference proteome</keyword>
<proteinExistence type="predicted"/>
<evidence type="ECO:0000256" key="1">
    <source>
        <dbReference type="SAM" id="MobiDB-lite"/>
    </source>
</evidence>
<dbReference type="AlphaFoldDB" id="A0A9W8MC63"/>
<accession>A0A9W8MC63</accession>
<gene>
    <name evidence="3" type="ORF">H1R20_g13805</name>
</gene>
<organism evidence="3 4">
    <name type="scientific">Candolleomyces eurysporus</name>
    <dbReference type="NCBI Taxonomy" id="2828524"/>
    <lineage>
        <taxon>Eukaryota</taxon>
        <taxon>Fungi</taxon>
        <taxon>Dikarya</taxon>
        <taxon>Basidiomycota</taxon>
        <taxon>Agaricomycotina</taxon>
        <taxon>Agaricomycetes</taxon>
        <taxon>Agaricomycetidae</taxon>
        <taxon>Agaricales</taxon>
        <taxon>Agaricineae</taxon>
        <taxon>Psathyrellaceae</taxon>
        <taxon>Candolleomyces</taxon>
    </lineage>
</organism>
<comment type="caution">
    <text evidence="3">The sequence shown here is derived from an EMBL/GenBank/DDBJ whole genome shotgun (WGS) entry which is preliminary data.</text>
</comment>
<sequence length="355" mass="38216">MPSLTATQLLSLSVLLMSTTMSNSMPIHIQWEELFERQVSNCYPLSLDQAKQLPGWGKLEQYAKDTWGEGGWNIVTNPEDFRDRPANACIEVARVPLQWSQQPQCSKSTAEIQGKSVGATTKVAFDIEQGTEAKTSLSVTRSSSITTSVSFNVGFSLPGGLDAGVDTSFSTTLTNEQSKTTENTSGKISKQHYEFDNEDGKQCKMTVETSDCAATAVGRVPVVAKGFVWFNYEDRRAPKADPNGGEHYKYSASIEEVLNEAERTSWIEVQGPVNTVTKANYETNCVKAGAGKKAAPKKKGGEKEKEGGKKPSSGASAPPKKGAPNAEPKGKDPKKPGAKAPATKPPAVKPKPARK</sequence>
<feature type="signal peptide" evidence="2">
    <location>
        <begin position="1"/>
        <end position="24"/>
    </location>
</feature>
<evidence type="ECO:0000256" key="2">
    <source>
        <dbReference type="SAM" id="SignalP"/>
    </source>
</evidence>
<keyword evidence="2" id="KW-0732">Signal</keyword>